<protein>
    <submittedName>
        <fullName evidence="1">Family 1 glycosylhydrolase</fullName>
    </submittedName>
</protein>
<dbReference type="Proteomes" id="UP001526246">
    <property type="component" value="Unassembled WGS sequence"/>
</dbReference>
<proteinExistence type="predicted"/>
<dbReference type="InterPro" id="IPR017853">
    <property type="entry name" value="GH"/>
</dbReference>
<sequence length="420" mass="47503">MPDQRRQGIFPTFFLSGFECSTFDWKDVGRRDMNRELGHYAHADEDYAMLKPLGIATVREGIPWPLVDKGNGEYDFSCIDGFLRAQRRHGILPIWDLCHYGYPDGLDPYSEGFVTRFRDYARAAARYVAARAHHEPLCFTPVNEPTYWGYMGGEWGWCAPFGKSADERRRFTTMLARADIAACKAIRAEFPQARFVHIDPLIWVVPPKDRPDLAEAARQEAYEDAYIAWDIISGLKHPEYGGSLELIDILGFNNYSFGQMEFGGGGKPNQPLKPGDPRIRPVADLLEEAWAKYKRPCIVAETSGLHGGRPDWLNDMVSECLAAINRGVDLHGICLFPAVDMTDWHKGEWLHMGIADVEPLESGALLRKPFAPYVAELHRWQDKLEHATGLDDDPYDQPVDLEIVVEAASELRPEADKAFS</sequence>
<organism evidence="1 2">
    <name type="scientific">Sphingomonas arvum</name>
    <dbReference type="NCBI Taxonomy" id="2992113"/>
    <lineage>
        <taxon>Bacteria</taxon>
        <taxon>Pseudomonadati</taxon>
        <taxon>Pseudomonadota</taxon>
        <taxon>Alphaproteobacteria</taxon>
        <taxon>Sphingomonadales</taxon>
        <taxon>Sphingomonadaceae</taxon>
        <taxon>Sphingomonas</taxon>
    </lineage>
</organism>
<gene>
    <name evidence="1" type="ORF">OMW55_11770</name>
</gene>
<dbReference type="RefSeq" id="WP_264883345.1">
    <property type="nucleotide sequence ID" value="NZ_JAPDOB010000002.1"/>
</dbReference>
<accession>A0ABT3JHD5</accession>
<keyword evidence="2" id="KW-1185">Reference proteome</keyword>
<dbReference type="SUPFAM" id="SSF51445">
    <property type="entry name" value="(Trans)glycosidases"/>
    <property type="match status" value="1"/>
</dbReference>
<dbReference type="Gene3D" id="3.20.20.80">
    <property type="entry name" value="Glycosidases"/>
    <property type="match status" value="1"/>
</dbReference>
<reference evidence="1 2" key="1">
    <citation type="submission" date="2022-10" db="EMBL/GenBank/DDBJ databases">
        <title>Sphingomonas sp.</title>
        <authorList>
            <person name="Jin C."/>
        </authorList>
    </citation>
    <scope>NUCLEOTIDE SEQUENCE [LARGE SCALE GENOMIC DNA]</scope>
    <source>
        <strain evidence="1 2">BN140010</strain>
    </source>
</reference>
<evidence type="ECO:0000313" key="2">
    <source>
        <dbReference type="Proteomes" id="UP001526246"/>
    </source>
</evidence>
<evidence type="ECO:0000313" key="1">
    <source>
        <dbReference type="EMBL" id="MCW3798483.1"/>
    </source>
</evidence>
<name>A0ABT3JHD5_9SPHN</name>
<dbReference type="EMBL" id="JAPDOB010000002">
    <property type="protein sequence ID" value="MCW3798483.1"/>
    <property type="molecule type" value="Genomic_DNA"/>
</dbReference>
<comment type="caution">
    <text evidence="1">The sequence shown here is derived from an EMBL/GenBank/DDBJ whole genome shotgun (WGS) entry which is preliminary data.</text>
</comment>